<dbReference type="AlphaFoldDB" id="A0A2S5KW20"/>
<reference evidence="2 3" key="1">
    <citation type="submission" date="2018-02" db="EMBL/GenBank/DDBJ databases">
        <title>novel marine gammaproteobacteria from coastal saline agro ecosystem.</title>
        <authorList>
            <person name="Krishnan R."/>
            <person name="Ramesh Kumar N."/>
        </authorList>
    </citation>
    <scope>NUCLEOTIDE SEQUENCE [LARGE SCALE GENOMIC DNA]</scope>
    <source>
        <strain evidence="2 3">228</strain>
    </source>
</reference>
<evidence type="ECO:0000313" key="2">
    <source>
        <dbReference type="EMBL" id="PPC79044.1"/>
    </source>
</evidence>
<feature type="compositionally biased region" description="Basic and acidic residues" evidence="1">
    <location>
        <begin position="426"/>
        <end position="438"/>
    </location>
</feature>
<gene>
    <name evidence="2" type="ORF">C4K68_02515</name>
</gene>
<organism evidence="2 3">
    <name type="scientific">Proteobacteria bacterium 228</name>
    <dbReference type="NCBI Taxonomy" id="2083153"/>
    <lineage>
        <taxon>Bacteria</taxon>
        <taxon>Pseudomonadati</taxon>
        <taxon>Pseudomonadota</taxon>
    </lineage>
</organism>
<evidence type="ECO:0000313" key="3">
    <source>
        <dbReference type="Proteomes" id="UP000238196"/>
    </source>
</evidence>
<evidence type="ECO:0000256" key="1">
    <source>
        <dbReference type="SAM" id="MobiDB-lite"/>
    </source>
</evidence>
<feature type="region of interest" description="Disordered" evidence="1">
    <location>
        <begin position="351"/>
        <end position="373"/>
    </location>
</feature>
<feature type="region of interest" description="Disordered" evidence="1">
    <location>
        <begin position="426"/>
        <end position="456"/>
    </location>
</feature>
<dbReference type="PANTHER" id="PTHR39431:SF1">
    <property type="entry name" value="FRPA_C-RELATED PROTEIN"/>
    <property type="match status" value="1"/>
</dbReference>
<name>A0A2S5KW20_9PROT</name>
<proteinExistence type="predicted"/>
<dbReference type="PANTHER" id="PTHR39431">
    <property type="entry name" value="FRPA/C-RELATED PROTEIN"/>
    <property type="match status" value="1"/>
</dbReference>
<accession>A0A2S5KW20</accession>
<sequence length="479" mass="52063">MLIPEVAMQIQQSLVGMGAIHDANEQQTLLRASSALSASVVSEEANQTSGSNTAAMSTATQVQLSPNALESDAEDPSADEQEAFATELISGVFGQSMQTKVVKASTWNSSEASKVTATPSADTAQSGAVAAVKEYTYLHQEESMSFAAAGSVTTAAGDSISFNLQLEMSRSFTYEGARVQQGTFQLTDPLMISLNGVPPSLSEMRFKFDLDADGQRDQLALPNAGVGFLALDRNGDGRINDGTELFGTRSGNGFADLAKYDADHNGWIDESDPIFDQLLVWQKDSSGKDQLLSLKKAGIGAMYLGSVDTPFALRDKDNNPLGQLSRSGLYLKENGDVGGLFQVDLAIQQAQQQDEEQASADQTTPANQGNFSPEVHSWLKSMAELYNQAMASLNKLHQPKKTDEDSNDPVSRFTKLIKEMLDAMRERREKAREERDYQQGDPSAAEQLQHRRSMAESQYSSMSFQLKIEGSYQQVNILT</sequence>
<dbReference type="Proteomes" id="UP000238196">
    <property type="component" value="Unassembled WGS sequence"/>
</dbReference>
<evidence type="ECO:0008006" key="4">
    <source>
        <dbReference type="Google" id="ProtNLM"/>
    </source>
</evidence>
<comment type="caution">
    <text evidence="2">The sequence shown here is derived from an EMBL/GenBank/DDBJ whole genome shotgun (WGS) entry which is preliminary data.</text>
</comment>
<dbReference type="EMBL" id="PRLP01000007">
    <property type="protein sequence ID" value="PPC79044.1"/>
    <property type="molecule type" value="Genomic_DNA"/>
</dbReference>
<protein>
    <recommendedName>
        <fullName evidence="4">VCBS repeat-containing protein</fullName>
    </recommendedName>
</protein>